<dbReference type="KEGG" id="ffu:CLAFUR5_08909"/>
<dbReference type="Proteomes" id="UP000756132">
    <property type="component" value="Chromosome 9"/>
</dbReference>
<evidence type="ECO:0000313" key="1">
    <source>
        <dbReference type="EMBL" id="UJO21580.1"/>
    </source>
</evidence>
<dbReference type="AlphaFoldDB" id="A0A9Q8UTA5"/>
<proteinExistence type="predicted"/>
<dbReference type="GeneID" id="71988787"/>
<gene>
    <name evidence="1" type="ORF">CLAFUR5_08909</name>
</gene>
<organism evidence="1 2">
    <name type="scientific">Passalora fulva</name>
    <name type="common">Tomato leaf mold</name>
    <name type="synonym">Cladosporium fulvum</name>
    <dbReference type="NCBI Taxonomy" id="5499"/>
    <lineage>
        <taxon>Eukaryota</taxon>
        <taxon>Fungi</taxon>
        <taxon>Dikarya</taxon>
        <taxon>Ascomycota</taxon>
        <taxon>Pezizomycotina</taxon>
        <taxon>Dothideomycetes</taxon>
        <taxon>Dothideomycetidae</taxon>
        <taxon>Mycosphaerellales</taxon>
        <taxon>Mycosphaerellaceae</taxon>
        <taxon>Fulvia</taxon>
    </lineage>
</organism>
<evidence type="ECO:0000313" key="2">
    <source>
        <dbReference type="Proteomes" id="UP000756132"/>
    </source>
</evidence>
<sequence length="230" mass="25427">MPSQLPTALPQPAHQQAHPIHKAHYPHILGSVWISTTSSYTTLSLEDEDLRRCNEAINASRDVNAVAAALVNYDDYPDNTDFIQIKDDTKRYQILQDDQGFLRPGLATSQPVPGLVWAEANGLILADYNERQLNFDPASMKTYGWSPLQLGKANVIQPKANSIALIPARTGSKTTPYIYTTVEFKGQTYALLTCVYSDKGSRIFVAKGVKSGINKLKLAQSKLVGHKIRD</sequence>
<reference evidence="1" key="2">
    <citation type="journal article" date="2022" name="Microb. Genom.">
        <title>A chromosome-scale genome assembly of the tomato pathogen Cladosporium fulvum reveals a compartmentalized genome architecture and the presence of a dispensable chromosome.</title>
        <authorList>
            <person name="Zaccaron A.Z."/>
            <person name="Chen L.H."/>
            <person name="Samaras A."/>
            <person name="Stergiopoulos I."/>
        </authorList>
    </citation>
    <scope>NUCLEOTIDE SEQUENCE</scope>
    <source>
        <strain evidence="1">Race5_Kim</strain>
    </source>
</reference>
<accession>A0A9Q8UTA5</accession>
<keyword evidence="2" id="KW-1185">Reference proteome</keyword>
<dbReference type="OrthoDB" id="160645at2759"/>
<protein>
    <submittedName>
        <fullName evidence="1">Uncharacterized protein</fullName>
    </submittedName>
</protein>
<dbReference type="RefSeq" id="XP_047765946.1">
    <property type="nucleotide sequence ID" value="XM_047908057.1"/>
</dbReference>
<name>A0A9Q8UTA5_PASFU</name>
<reference evidence="1" key="1">
    <citation type="submission" date="2021-12" db="EMBL/GenBank/DDBJ databases">
        <authorList>
            <person name="Zaccaron A."/>
            <person name="Stergiopoulos I."/>
        </authorList>
    </citation>
    <scope>NUCLEOTIDE SEQUENCE</scope>
    <source>
        <strain evidence="1">Race5_Kim</strain>
    </source>
</reference>
<dbReference type="EMBL" id="CP090171">
    <property type="protein sequence ID" value="UJO21580.1"/>
    <property type="molecule type" value="Genomic_DNA"/>
</dbReference>